<dbReference type="SMART" id="SM00345">
    <property type="entry name" value="HTH_GNTR"/>
    <property type="match status" value="1"/>
</dbReference>
<organism evidence="5 6">
    <name type="scientific">Paenibacillus vini</name>
    <dbReference type="NCBI Taxonomy" id="1476024"/>
    <lineage>
        <taxon>Bacteria</taxon>
        <taxon>Bacillati</taxon>
        <taxon>Bacillota</taxon>
        <taxon>Bacilli</taxon>
        <taxon>Bacillales</taxon>
        <taxon>Paenibacillaceae</taxon>
        <taxon>Paenibacillus</taxon>
    </lineage>
</organism>
<dbReference type="PANTHER" id="PTHR38445:SF6">
    <property type="entry name" value="GNTR-FAMILY TRANSCRIPTIONAL REGULATOR"/>
    <property type="match status" value="1"/>
</dbReference>
<dbReference type="EMBL" id="BOSL01000005">
    <property type="protein sequence ID" value="GIP52893.1"/>
    <property type="molecule type" value="Genomic_DNA"/>
</dbReference>
<evidence type="ECO:0000256" key="3">
    <source>
        <dbReference type="ARBA" id="ARBA00023163"/>
    </source>
</evidence>
<protein>
    <submittedName>
        <fullName evidence="5">GntR family transcriptional regulator</fullName>
    </submittedName>
</protein>
<evidence type="ECO:0000259" key="4">
    <source>
        <dbReference type="PROSITE" id="PS50949"/>
    </source>
</evidence>
<dbReference type="CDD" id="cd07377">
    <property type="entry name" value="WHTH_GntR"/>
    <property type="match status" value="1"/>
</dbReference>
<proteinExistence type="predicted"/>
<dbReference type="InterPro" id="IPR036388">
    <property type="entry name" value="WH-like_DNA-bd_sf"/>
</dbReference>
<evidence type="ECO:0000256" key="1">
    <source>
        <dbReference type="ARBA" id="ARBA00023015"/>
    </source>
</evidence>
<dbReference type="PANTHER" id="PTHR38445">
    <property type="entry name" value="HTH-TYPE TRANSCRIPTIONAL REPRESSOR YTRA"/>
    <property type="match status" value="1"/>
</dbReference>
<keyword evidence="1" id="KW-0805">Transcription regulation</keyword>
<keyword evidence="3" id="KW-0804">Transcription</keyword>
<dbReference type="Proteomes" id="UP000679992">
    <property type="component" value="Unassembled WGS sequence"/>
</dbReference>
<dbReference type="PROSITE" id="PS50949">
    <property type="entry name" value="HTH_GNTR"/>
    <property type="match status" value="1"/>
</dbReference>
<gene>
    <name evidence="5" type="ORF">J42TS3_19280</name>
</gene>
<keyword evidence="6" id="KW-1185">Reference proteome</keyword>
<comment type="caution">
    <text evidence="5">The sequence shown here is derived from an EMBL/GenBank/DDBJ whole genome shotgun (WGS) entry which is preliminary data.</text>
</comment>
<dbReference type="InterPro" id="IPR000524">
    <property type="entry name" value="Tscrpt_reg_HTH_GntR"/>
</dbReference>
<sequence length="142" mass="16168">MNDLLKYGLISGGKEGPDVTMEFDNNLPIYIQIMNYIKREIVTGKMKAGDKILSVRELAAELQINPNTVQRTFQELEREGVVETRRGLGRYVTSEEEKIMSIKKEMAGDLLERFINGMQELGFTDQDITAIVAEAVKPEERR</sequence>
<name>A0ABQ4MA71_9BACL</name>
<evidence type="ECO:0000313" key="6">
    <source>
        <dbReference type="Proteomes" id="UP000679992"/>
    </source>
</evidence>
<evidence type="ECO:0000313" key="5">
    <source>
        <dbReference type="EMBL" id="GIP52893.1"/>
    </source>
</evidence>
<dbReference type="InterPro" id="IPR036390">
    <property type="entry name" value="WH_DNA-bd_sf"/>
</dbReference>
<feature type="domain" description="HTH gntR-type" evidence="4">
    <location>
        <begin position="27"/>
        <end position="95"/>
    </location>
</feature>
<evidence type="ECO:0000256" key="2">
    <source>
        <dbReference type="ARBA" id="ARBA00023125"/>
    </source>
</evidence>
<keyword evidence="2" id="KW-0238">DNA-binding</keyword>
<reference evidence="5 6" key="1">
    <citation type="submission" date="2021-03" db="EMBL/GenBank/DDBJ databases">
        <title>Antimicrobial resistance genes in bacteria isolated from Japanese honey, and their potential for conferring macrolide and lincosamide resistance in the American foulbrood pathogen Paenibacillus larvae.</title>
        <authorList>
            <person name="Okamoto M."/>
            <person name="Kumagai M."/>
            <person name="Kanamori H."/>
            <person name="Takamatsu D."/>
        </authorList>
    </citation>
    <scope>NUCLEOTIDE SEQUENCE [LARGE SCALE GENOMIC DNA]</scope>
    <source>
        <strain evidence="5 6">J42TS3</strain>
    </source>
</reference>
<dbReference type="Gene3D" id="1.10.10.10">
    <property type="entry name" value="Winged helix-like DNA-binding domain superfamily/Winged helix DNA-binding domain"/>
    <property type="match status" value="1"/>
</dbReference>
<dbReference type="SUPFAM" id="SSF46785">
    <property type="entry name" value="Winged helix' DNA-binding domain"/>
    <property type="match status" value="1"/>
</dbReference>
<dbReference type="Pfam" id="PF00392">
    <property type="entry name" value="GntR"/>
    <property type="match status" value="1"/>
</dbReference>
<accession>A0ABQ4MA71</accession>